<evidence type="ECO:0000313" key="4">
    <source>
        <dbReference type="Proteomes" id="UP001311799"/>
    </source>
</evidence>
<evidence type="ECO:0000256" key="1">
    <source>
        <dbReference type="SAM" id="MobiDB-lite"/>
    </source>
</evidence>
<feature type="compositionally biased region" description="Acidic residues" evidence="1">
    <location>
        <begin position="265"/>
        <end position="274"/>
    </location>
</feature>
<proteinExistence type="predicted"/>
<comment type="caution">
    <text evidence="3">The sequence shown here is derived from an EMBL/GenBank/DDBJ whole genome shotgun (WGS) entry which is preliminary data.</text>
</comment>
<sequence length="409" mass="44592">MKTLYFFLFSLLGTVLSQNNLKHTYSFISPCTAKLDYVLSVGDSFSRSDIILYGECTDKTTFTLLALSSGTVTGVALPDGDKDSDILVGSGDPIYTLSANLGFSFLYRTHSKKSSSGFIGINVLKYEPSHVDGKLVITPLLKHTSADCIYPTVPPSKDQVFCEFHESLLRLGTNVELSANDKFNLFIDYEKKHSSRDRSAVSKTCSNSFHPDPRMSERQLAFIFSCIFFPHDSTEAAVPMAMSVRSQKASRPVATAAIAESVESTSEDDGDDDGSCGSSCKKNKKDKSPKVKSTSEDDDENGSCGSCGSCKKDKSSKVESTSEDDDEDGSCGSCKNKKDKSPKVESTSEDDDENGSCGSCKKNKKDKSSKVESTSEDDDENGSCGSLKMTMKMVHAEVHLRTRRINHQK</sequence>
<evidence type="ECO:0000313" key="3">
    <source>
        <dbReference type="EMBL" id="KAK6587772.1"/>
    </source>
</evidence>
<dbReference type="Proteomes" id="UP001311799">
    <property type="component" value="Unassembled WGS sequence"/>
</dbReference>
<dbReference type="AlphaFoldDB" id="A0AAV9XV63"/>
<keyword evidence="4" id="KW-1185">Reference proteome</keyword>
<protein>
    <submittedName>
        <fullName evidence="3">Cp2 antigen</fullName>
    </submittedName>
</protein>
<name>A0AAV9XV63_9CRYT</name>
<dbReference type="EMBL" id="JAWDEY010000036">
    <property type="protein sequence ID" value="KAK6587772.1"/>
    <property type="molecule type" value="Genomic_DNA"/>
</dbReference>
<accession>A0AAV9XV63</accession>
<keyword evidence="2" id="KW-0732">Signal</keyword>
<feature type="signal peptide" evidence="2">
    <location>
        <begin position="1"/>
        <end position="17"/>
    </location>
</feature>
<feature type="compositionally biased region" description="Basic and acidic residues" evidence="1">
    <location>
        <begin position="286"/>
        <end position="295"/>
    </location>
</feature>
<feature type="region of interest" description="Disordered" evidence="1">
    <location>
        <begin position="255"/>
        <end position="388"/>
    </location>
</feature>
<evidence type="ECO:0000256" key="2">
    <source>
        <dbReference type="SAM" id="SignalP"/>
    </source>
</evidence>
<gene>
    <name evidence="3" type="ORF">RS030_81160</name>
</gene>
<organism evidence="3 4">
    <name type="scientific">Cryptosporidium xiaoi</name>
    <dbReference type="NCBI Taxonomy" id="659607"/>
    <lineage>
        <taxon>Eukaryota</taxon>
        <taxon>Sar</taxon>
        <taxon>Alveolata</taxon>
        <taxon>Apicomplexa</taxon>
        <taxon>Conoidasida</taxon>
        <taxon>Coccidia</taxon>
        <taxon>Eucoccidiorida</taxon>
        <taxon>Eimeriorina</taxon>
        <taxon>Cryptosporidiidae</taxon>
        <taxon>Cryptosporidium</taxon>
    </lineage>
</organism>
<reference evidence="3 4" key="1">
    <citation type="submission" date="2023-10" db="EMBL/GenBank/DDBJ databases">
        <title>Comparative genomics analysis reveals potential genetic determinants of host preference in Cryptosporidium xiaoi.</title>
        <authorList>
            <person name="Xiao L."/>
            <person name="Li J."/>
        </authorList>
    </citation>
    <scope>NUCLEOTIDE SEQUENCE [LARGE SCALE GENOMIC DNA]</scope>
    <source>
        <strain evidence="3 4">52996</strain>
    </source>
</reference>
<feature type="chain" id="PRO_5043463152" evidence="2">
    <location>
        <begin position="18"/>
        <end position="409"/>
    </location>
</feature>